<dbReference type="InterPro" id="IPR043128">
    <property type="entry name" value="Rev_trsase/Diguanyl_cyclase"/>
</dbReference>
<reference evidence="2" key="1">
    <citation type="submission" date="2021-02" db="EMBL/GenBank/DDBJ databases">
        <authorList>
            <person name="Nowell W R."/>
        </authorList>
    </citation>
    <scope>NUCLEOTIDE SEQUENCE</scope>
    <source>
        <strain evidence="2">Ploen Becks lab</strain>
    </source>
</reference>
<protein>
    <recommendedName>
        <fullName evidence="1">Reverse transcriptase domain-containing protein</fullName>
    </recommendedName>
</protein>
<dbReference type="AlphaFoldDB" id="A0A813PBH1"/>
<dbReference type="PANTHER" id="PTHR47027:SF20">
    <property type="entry name" value="REVERSE TRANSCRIPTASE-LIKE PROTEIN WITH RNA-DIRECTED DNA POLYMERASE DOMAIN"/>
    <property type="match status" value="1"/>
</dbReference>
<dbReference type="Gene3D" id="3.30.70.270">
    <property type="match status" value="1"/>
</dbReference>
<feature type="domain" description="Reverse transcriptase" evidence="1">
    <location>
        <begin position="1"/>
        <end position="242"/>
    </location>
</feature>
<dbReference type="InterPro" id="IPR043502">
    <property type="entry name" value="DNA/RNA_pol_sf"/>
</dbReference>
<dbReference type="Pfam" id="PF00078">
    <property type="entry name" value="RVT_1"/>
    <property type="match status" value="1"/>
</dbReference>
<gene>
    <name evidence="2" type="ORF">OXX778_LOCUS3955</name>
</gene>
<organism evidence="2 3">
    <name type="scientific">Brachionus calyciflorus</name>
    <dbReference type="NCBI Taxonomy" id="104777"/>
    <lineage>
        <taxon>Eukaryota</taxon>
        <taxon>Metazoa</taxon>
        <taxon>Spiralia</taxon>
        <taxon>Gnathifera</taxon>
        <taxon>Rotifera</taxon>
        <taxon>Eurotatoria</taxon>
        <taxon>Monogononta</taxon>
        <taxon>Pseudotrocha</taxon>
        <taxon>Ploima</taxon>
        <taxon>Brachionidae</taxon>
        <taxon>Brachionus</taxon>
    </lineage>
</organism>
<evidence type="ECO:0000259" key="1">
    <source>
        <dbReference type="PROSITE" id="PS50878"/>
    </source>
</evidence>
<dbReference type="PANTHER" id="PTHR47027">
    <property type="entry name" value="REVERSE TRANSCRIPTASE DOMAIN-CONTAINING PROTEIN"/>
    <property type="match status" value="1"/>
</dbReference>
<dbReference type="SUPFAM" id="SSF56672">
    <property type="entry name" value="DNA/RNA polymerases"/>
    <property type="match status" value="1"/>
</dbReference>
<dbReference type="OrthoDB" id="10014409at2759"/>
<comment type="caution">
    <text evidence="2">The sequence shown here is derived from an EMBL/GenBank/DDBJ whole genome shotgun (WGS) entry which is preliminary data.</text>
</comment>
<dbReference type="PROSITE" id="PS50878">
    <property type="entry name" value="RT_POL"/>
    <property type="match status" value="1"/>
</dbReference>
<evidence type="ECO:0000313" key="3">
    <source>
        <dbReference type="Proteomes" id="UP000663879"/>
    </source>
</evidence>
<name>A0A813PBH1_9BILA</name>
<keyword evidence="3" id="KW-1185">Reference proteome</keyword>
<sequence length="316" mass="36819">MNFEGQIRLPNLKHLLVKETLYIINIKVDQDTIKEIIKELPNSESIRFEEVSNQMLKYGCMDELSEIIAKLIEQMIKYNQKPYLLNVGKILPIHKKSDGQTDDVNNIRPITISDTITNLFESSTNHGIYCVTEQGGPLSPKFFSIHVEDLINEIMETDLITDINRIKTGILMYADDLLIMTESIKKMVKVLKMCENFGIRTGIKFNPSKTQIMRINGSKKSLKLCGEEIEWVEKIKYLGVWVDGKCYSKEHLRERRLSTWRAFYLLKQNLDLKSNKMSPHLKSHLFKAYVRPITYYGLENCVISQCEKVKYKLWKV</sequence>
<dbReference type="Proteomes" id="UP000663879">
    <property type="component" value="Unassembled WGS sequence"/>
</dbReference>
<dbReference type="InterPro" id="IPR000477">
    <property type="entry name" value="RT_dom"/>
</dbReference>
<accession>A0A813PBH1</accession>
<dbReference type="EMBL" id="CAJNOC010000372">
    <property type="protein sequence ID" value="CAF0751774.1"/>
    <property type="molecule type" value="Genomic_DNA"/>
</dbReference>
<proteinExistence type="predicted"/>
<evidence type="ECO:0000313" key="2">
    <source>
        <dbReference type="EMBL" id="CAF0751774.1"/>
    </source>
</evidence>